<evidence type="ECO:0000259" key="6">
    <source>
        <dbReference type="PROSITE" id="PS51704"/>
    </source>
</evidence>
<feature type="repeat" description="ANK" evidence="3">
    <location>
        <begin position="577"/>
        <end position="603"/>
    </location>
</feature>
<dbReference type="PROSITE" id="PS50297">
    <property type="entry name" value="ANK_REP_REGION"/>
    <property type="match status" value="3"/>
</dbReference>
<keyword evidence="2 3" id="KW-0040">ANK repeat</keyword>
<feature type="region of interest" description="Disordered" evidence="4">
    <location>
        <begin position="1213"/>
        <end position="1240"/>
    </location>
</feature>
<proteinExistence type="predicted"/>
<evidence type="ECO:0000259" key="5">
    <source>
        <dbReference type="PROSITE" id="PS51382"/>
    </source>
</evidence>
<evidence type="ECO:0000256" key="4">
    <source>
        <dbReference type="SAM" id="MobiDB-lite"/>
    </source>
</evidence>
<feature type="compositionally biased region" description="Polar residues" evidence="4">
    <location>
        <begin position="121"/>
        <end position="141"/>
    </location>
</feature>
<dbReference type="Pfam" id="PF03009">
    <property type="entry name" value="GDPD"/>
    <property type="match status" value="1"/>
</dbReference>
<dbReference type="InterPro" id="IPR017946">
    <property type="entry name" value="PLC-like_Pdiesterase_TIM-brl"/>
</dbReference>
<keyword evidence="1" id="KW-0677">Repeat</keyword>
<evidence type="ECO:0000313" key="8">
    <source>
        <dbReference type="Proteomes" id="UP000054272"/>
    </source>
</evidence>
<dbReference type="Gene3D" id="3.20.20.190">
    <property type="entry name" value="Phosphatidylinositol (PI) phosphodiesterase"/>
    <property type="match status" value="1"/>
</dbReference>
<dbReference type="PROSITE" id="PS51382">
    <property type="entry name" value="SPX"/>
    <property type="match status" value="1"/>
</dbReference>
<sequence length="1329" mass="143380">MHTYQGSDNQCPLPSLSKLSSAMKFGKTIQSQQVPGWGEYYLNYKALKKIINSYAAGRPASDASLLSLGLRPARLPVAITDTNTTSPLPNFHHHPSSSDADTDAEHVNIQDLEPLPPQTAPPGNTSTGLMGRNPTESTGRSESFKAHRDVFFFTLQRELEKINAFYLIKERDLRLRLLSLLSNRKRLLRNASSTTPDASDDLLSPNGARRDAEWASLEEGWRLFERDLGKLQGFIEINAIGFRKILKKWDKRSKSNTKELYLERQVEVQPCFNREFIAKLSDIVAANLLDLENGSEHISTAFLERDPSSLGGANFASTDGMAGGVGVGSNRSVDFDPDSTRALALDALADLEANLGKAISAGHDALVDWVKVAHARQQRQRFSQSTTDPSLMRILWQCALHAPPTLLPFVLSSLDLDYECIDNINGRSILHKACIVGSLPLVERCVEHSPELVEKKDVYERRPLHYAAMHGFADIVSFLLQTSSNPSTTDHRVPAEPSPTDMDGYTPLMHAIQRGHLAVVQIFVSDEVTGGDREKITLEPTAMSNDLIPLSLACEHGHVEVARLLLQRGARVIPNSEGLYPQHFAAKAGHSAICQLLVEEGGEEGGGKDRKDKYNLWTPLHHAAIGGEDRHLECVKVLVEKGGCDVNVPDEYGKSAGWYAAWFGHVECLNYLRDHGARLGGARGGDGGATGVGAARAQVGGRGADGGDTDEEMEVDDMGGLGLAADPQMGALSPGSDLELEPPAEDFELIPSLSLPPPIIPLRVYGHEFLAQRCLIQISLGHRITSSFPPCNSNTPTDTHPHAPAIKLYSRSGSGQDSLHLWSSLKLVMTSKTDISAVPHSVILPLADEREVFSFHAQDLDRFTLELSLYPTFGSKVIGRAILLPSTWRDIKYHKQLQAPLLDHNLKAIGEVALEVSCITPFGGAQLEIGGRVETYWKSKVVKGDSAQDHAHLAPHKPLSVFSSSGAVAGAMGTAAAGADGHGIDLDAGNETDVVVSSGADTGMSTAPVAGAAGGGGGGESTLVTASSLSGEYVHVVVQVTKDGVPVVYPHGRLPVEEFDLGVSDVSYDQFTALATRLGLALQPPSSLNHQPTASDWYNLLSSTLSSLTDVLTLLPHEIGINLRLRYNREFDSLSDGKKVGRESGEVNRWVDRVLDIVYEVGKRVGGEGGKARKIIFSSFDPVVCTALNWKQPNYAVFFASYCGISRTSSLPTSTSIRTSDGDDIRGPSHITDGHGQGGIRTRRLIPAPREEESDVRCLSVREAVNFAKSRNLLGVILEASTLSAVPSLVASVKDAGLLLAAFGEPADIGVLRQGADDGRTIDAFVLEG</sequence>
<feature type="domain" description="SPX" evidence="5">
    <location>
        <begin position="23"/>
        <end position="263"/>
    </location>
</feature>
<dbReference type="SUPFAM" id="SSF51695">
    <property type="entry name" value="PLC-like phosphodiesterases"/>
    <property type="match status" value="1"/>
</dbReference>
<dbReference type="EMBL" id="KN848709">
    <property type="protein sequence ID" value="KIR78688.1"/>
    <property type="molecule type" value="Genomic_DNA"/>
</dbReference>
<keyword evidence="8" id="KW-1185">Reference proteome</keyword>
<dbReference type="Pfam" id="PF12796">
    <property type="entry name" value="Ank_2"/>
    <property type="match status" value="3"/>
</dbReference>
<dbReference type="InterPro" id="IPR057506">
    <property type="entry name" value="C2_GPCPD1"/>
</dbReference>
<protein>
    <submittedName>
        <fullName evidence="7">Cyclin-dependent protein kinase inhibitor</fullName>
    </submittedName>
</protein>
<dbReference type="SMART" id="SM00248">
    <property type="entry name" value="ANK"/>
    <property type="match status" value="7"/>
</dbReference>
<dbReference type="PROSITE" id="PS51704">
    <property type="entry name" value="GP_PDE"/>
    <property type="match status" value="1"/>
</dbReference>
<dbReference type="Pfam" id="PF25329">
    <property type="entry name" value="C2_GDE1"/>
    <property type="match status" value="1"/>
</dbReference>
<dbReference type="CDD" id="cd14483">
    <property type="entry name" value="SPX_PHO81_NUC-2_like"/>
    <property type="match status" value="1"/>
</dbReference>
<dbReference type="PANTHER" id="PTHR24173:SF74">
    <property type="entry name" value="ANKYRIN REPEAT DOMAIN-CONTAINING PROTEIN 16"/>
    <property type="match status" value="1"/>
</dbReference>
<feature type="domain" description="GP-PDE" evidence="6">
    <location>
        <begin position="1003"/>
        <end position="1329"/>
    </location>
</feature>
<dbReference type="Pfam" id="PF03105">
    <property type="entry name" value="SPX"/>
    <property type="match status" value="2"/>
</dbReference>
<name>A0ABR5BSQ3_9TREE</name>
<dbReference type="InterPro" id="IPR036770">
    <property type="entry name" value="Ankyrin_rpt-contain_sf"/>
</dbReference>
<evidence type="ECO:0000313" key="7">
    <source>
        <dbReference type="EMBL" id="KIR78688.1"/>
    </source>
</evidence>
<dbReference type="GO" id="GO:0004860">
    <property type="term" value="F:protein kinase inhibitor activity"/>
    <property type="evidence" value="ECO:0007669"/>
    <property type="project" value="UniProtKB-KW"/>
</dbReference>
<organism evidence="7 8">
    <name type="scientific">Cryptococcus gattii EJB2</name>
    <dbReference type="NCBI Taxonomy" id="1296103"/>
    <lineage>
        <taxon>Eukaryota</taxon>
        <taxon>Fungi</taxon>
        <taxon>Dikarya</taxon>
        <taxon>Basidiomycota</taxon>
        <taxon>Agaricomycotina</taxon>
        <taxon>Tremellomycetes</taxon>
        <taxon>Tremellales</taxon>
        <taxon>Cryptococcaceae</taxon>
        <taxon>Cryptococcus</taxon>
        <taxon>Cryptococcus gattii species complex</taxon>
    </lineage>
</organism>
<feature type="repeat" description="ANK" evidence="3">
    <location>
        <begin position="545"/>
        <end position="577"/>
    </location>
</feature>
<dbReference type="Proteomes" id="UP000054272">
    <property type="component" value="Unassembled WGS sequence"/>
</dbReference>
<dbReference type="InterPro" id="IPR030395">
    <property type="entry name" value="GP_PDE_dom"/>
</dbReference>
<dbReference type="PROSITE" id="PS50088">
    <property type="entry name" value="ANK_REPEAT"/>
    <property type="match status" value="3"/>
</dbReference>
<feature type="region of interest" description="Disordered" evidence="4">
    <location>
        <begin position="80"/>
        <end position="142"/>
    </location>
</feature>
<dbReference type="Gene3D" id="1.25.40.20">
    <property type="entry name" value="Ankyrin repeat-containing domain"/>
    <property type="match status" value="1"/>
</dbReference>
<gene>
    <name evidence="7" type="ORF">I306_04257</name>
</gene>
<dbReference type="InterPro" id="IPR002110">
    <property type="entry name" value="Ankyrin_rpt"/>
</dbReference>
<accession>A0ABR5BSQ3</accession>
<evidence type="ECO:0000256" key="3">
    <source>
        <dbReference type="PROSITE-ProRule" id="PRU00023"/>
    </source>
</evidence>
<keyword evidence="7" id="KW-0649">Protein kinase inhibitor</keyword>
<feature type="repeat" description="ANK" evidence="3">
    <location>
        <begin position="459"/>
        <end position="491"/>
    </location>
</feature>
<evidence type="ECO:0000256" key="2">
    <source>
        <dbReference type="ARBA" id="ARBA00023043"/>
    </source>
</evidence>
<reference evidence="7 8" key="1">
    <citation type="submission" date="2015-01" db="EMBL/GenBank/DDBJ databases">
        <title>The Genome Sequence of Cryptococcus gattii EJB2.</title>
        <authorList>
            <consortium name="The Broad Institute Genomics Platform"/>
            <person name="Cuomo C."/>
            <person name="Litvintseva A."/>
            <person name="Chen Y."/>
            <person name="Heitman J."/>
            <person name="Sun S."/>
            <person name="Springer D."/>
            <person name="Dromer F."/>
            <person name="Young S."/>
            <person name="Zeng Q."/>
            <person name="Gargeya S."/>
            <person name="Abouelleil A."/>
            <person name="Alvarado L."/>
            <person name="Chapman S.B."/>
            <person name="Gainer-Dewar J."/>
            <person name="Goldberg J."/>
            <person name="Griggs A."/>
            <person name="Gujja S."/>
            <person name="Hansen M."/>
            <person name="Howarth C."/>
            <person name="Imamovic A."/>
            <person name="Larimer J."/>
            <person name="Murphy C."/>
            <person name="Naylor J."/>
            <person name="Pearson M."/>
            <person name="Priest M."/>
            <person name="Roberts A."/>
            <person name="Saif S."/>
            <person name="Shea T."/>
            <person name="Sykes S."/>
            <person name="Wortman J."/>
            <person name="Nusbaum C."/>
            <person name="Birren B."/>
        </authorList>
    </citation>
    <scope>NUCLEOTIDE SEQUENCE [LARGE SCALE GENOMIC DNA]</scope>
    <source>
        <strain evidence="7 8">EJB2</strain>
    </source>
</reference>
<dbReference type="PANTHER" id="PTHR24173">
    <property type="entry name" value="ANKYRIN REPEAT CONTAINING"/>
    <property type="match status" value="1"/>
</dbReference>
<dbReference type="SUPFAM" id="SSF48403">
    <property type="entry name" value="Ankyrin repeat"/>
    <property type="match status" value="1"/>
</dbReference>
<evidence type="ECO:0000256" key="1">
    <source>
        <dbReference type="ARBA" id="ARBA00022737"/>
    </source>
</evidence>
<dbReference type="InterPro" id="IPR004331">
    <property type="entry name" value="SPX_dom"/>
</dbReference>